<dbReference type="RefSeq" id="WP_201934967.1">
    <property type="nucleotide sequence ID" value="NZ_JAERSG010000002.1"/>
</dbReference>
<name>A0ABS1L6X2_9ACTN</name>
<evidence type="ECO:0000256" key="1">
    <source>
        <dbReference type="SAM" id="SignalP"/>
    </source>
</evidence>
<sequence>MNRLIRWTAAFGAAVLLPLGPAAVATAAPAAGTASARTADRLVEVPASAALDPAVDPSECGATLFDAYFDEQIGALAADPAVFQFVIDHQDTLFSVPTYDALFFGTAGDPTYALETHGTQVAHTFRDLRRFWDIDSSDIQLMEMNGESLLDADRIARTLTAMVATGEAAPMTEAEIQQEATTVATYLQSHGDLYDNPLWTANAFAFSAEGETDPLIKDLPDKLIMGKGIIEAYDSFGLGDVGPRVIMAHEFAHHVQYELNAFDNGPSDPAAATRRTELMADAMATYFATHKKGLSLNAKRVTDALLSFYTVGDCVFDSPGHHGTPLQRQRAADWGADLAAAARPRSYVLPAADVIALFEKALPGIISGS</sequence>
<comment type="caution">
    <text evidence="2">The sequence shown here is derived from an EMBL/GenBank/DDBJ whole genome shotgun (WGS) entry which is preliminary data.</text>
</comment>
<feature type="signal peptide" evidence="1">
    <location>
        <begin position="1"/>
        <end position="27"/>
    </location>
</feature>
<accession>A0ABS1L6X2</accession>
<keyword evidence="1" id="KW-0732">Signal</keyword>
<proteinExistence type="predicted"/>
<keyword evidence="3" id="KW-1185">Reference proteome</keyword>
<reference evidence="2 3" key="1">
    <citation type="submission" date="2021-01" db="EMBL/GenBank/DDBJ databases">
        <title>Genome seq and assembly of Nocardiodes sp. G10.</title>
        <authorList>
            <person name="Chhetri G."/>
        </authorList>
    </citation>
    <scope>NUCLEOTIDE SEQUENCE [LARGE SCALE GENOMIC DNA]</scope>
    <source>
        <strain evidence="2 3">G10</strain>
    </source>
</reference>
<evidence type="ECO:0000313" key="3">
    <source>
        <dbReference type="Proteomes" id="UP000636918"/>
    </source>
</evidence>
<dbReference type="EMBL" id="JAERSG010000002">
    <property type="protein sequence ID" value="MBL0747272.1"/>
    <property type="molecule type" value="Genomic_DNA"/>
</dbReference>
<feature type="chain" id="PRO_5045683228" evidence="1">
    <location>
        <begin position="28"/>
        <end position="369"/>
    </location>
</feature>
<evidence type="ECO:0000313" key="2">
    <source>
        <dbReference type="EMBL" id="MBL0747272.1"/>
    </source>
</evidence>
<gene>
    <name evidence="2" type="ORF">JI751_06605</name>
</gene>
<organism evidence="2 3">
    <name type="scientific">Nocardioides baculatus</name>
    <dbReference type="NCBI Taxonomy" id="2801337"/>
    <lineage>
        <taxon>Bacteria</taxon>
        <taxon>Bacillati</taxon>
        <taxon>Actinomycetota</taxon>
        <taxon>Actinomycetes</taxon>
        <taxon>Propionibacteriales</taxon>
        <taxon>Nocardioidaceae</taxon>
        <taxon>Nocardioides</taxon>
    </lineage>
</organism>
<protein>
    <submittedName>
        <fullName evidence="2">Uncharacterized protein</fullName>
    </submittedName>
</protein>
<dbReference type="Proteomes" id="UP000636918">
    <property type="component" value="Unassembled WGS sequence"/>
</dbReference>